<dbReference type="EMBL" id="VDDA01000009">
    <property type="protein sequence ID" value="TNC11308.1"/>
    <property type="molecule type" value="Genomic_DNA"/>
</dbReference>
<organism evidence="2 3">
    <name type="scientific">Methylobacterium terricola</name>
    <dbReference type="NCBI Taxonomy" id="2583531"/>
    <lineage>
        <taxon>Bacteria</taxon>
        <taxon>Pseudomonadati</taxon>
        <taxon>Pseudomonadota</taxon>
        <taxon>Alphaproteobacteria</taxon>
        <taxon>Hyphomicrobiales</taxon>
        <taxon>Methylobacteriaceae</taxon>
        <taxon>Methylobacterium</taxon>
    </lineage>
</organism>
<sequence>MIGRIGFCVAAGLSLLGADAVLAGALGPQDRLQRQLDAMTQHDLCARDDRGLRRLHRQLSTMPAAARGAKR</sequence>
<name>A0A5C4LEE5_9HYPH</name>
<accession>A0A5C4LEE5</accession>
<protein>
    <submittedName>
        <fullName evidence="2">Uncharacterized protein</fullName>
    </submittedName>
</protein>
<dbReference type="OrthoDB" id="7998680at2"/>
<keyword evidence="1" id="KW-0732">Signal</keyword>
<evidence type="ECO:0000256" key="1">
    <source>
        <dbReference type="SAM" id="SignalP"/>
    </source>
</evidence>
<keyword evidence="3" id="KW-1185">Reference proteome</keyword>
<evidence type="ECO:0000313" key="2">
    <source>
        <dbReference type="EMBL" id="TNC11308.1"/>
    </source>
</evidence>
<feature type="chain" id="PRO_5022838217" evidence="1">
    <location>
        <begin position="24"/>
        <end position="71"/>
    </location>
</feature>
<dbReference type="RefSeq" id="WP_139037342.1">
    <property type="nucleotide sequence ID" value="NZ_VDDA01000009.1"/>
</dbReference>
<proteinExistence type="predicted"/>
<reference evidence="2 3" key="1">
    <citation type="submission" date="2019-06" db="EMBL/GenBank/DDBJ databases">
        <title>Genome of Methylobacterium sp. 17Sr1-39.</title>
        <authorList>
            <person name="Seo T."/>
        </authorList>
    </citation>
    <scope>NUCLEOTIDE SEQUENCE [LARGE SCALE GENOMIC DNA]</scope>
    <source>
        <strain evidence="2 3">17Sr1-39</strain>
    </source>
</reference>
<gene>
    <name evidence="2" type="ORF">FF100_19455</name>
</gene>
<dbReference type="AlphaFoldDB" id="A0A5C4LEE5"/>
<comment type="caution">
    <text evidence="2">The sequence shown here is derived from an EMBL/GenBank/DDBJ whole genome shotgun (WGS) entry which is preliminary data.</text>
</comment>
<evidence type="ECO:0000313" key="3">
    <source>
        <dbReference type="Proteomes" id="UP000305267"/>
    </source>
</evidence>
<feature type="signal peptide" evidence="1">
    <location>
        <begin position="1"/>
        <end position="23"/>
    </location>
</feature>
<dbReference type="Proteomes" id="UP000305267">
    <property type="component" value="Unassembled WGS sequence"/>
</dbReference>